<dbReference type="PROSITE" id="PS00893">
    <property type="entry name" value="NUDIX_BOX"/>
    <property type="match status" value="1"/>
</dbReference>
<evidence type="ECO:0000313" key="3">
    <source>
        <dbReference type="EMBL" id="OMI07534.1"/>
    </source>
</evidence>
<protein>
    <recommendedName>
        <fullName evidence="2">Nudix hydrolase domain-containing protein</fullName>
    </recommendedName>
</protein>
<evidence type="ECO:0000259" key="2">
    <source>
        <dbReference type="PROSITE" id="PS51462"/>
    </source>
</evidence>
<comment type="caution">
    <text evidence="3">The sequence shown here is derived from an EMBL/GenBank/DDBJ whole genome shotgun (WGS) entry which is preliminary data.</text>
</comment>
<accession>A0A1R1RMT5</accession>
<dbReference type="GO" id="GO:0016791">
    <property type="term" value="F:phosphatase activity"/>
    <property type="evidence" value="ECO:0007669"/>
    <property type="project" value="TreeGrafter"/>
</dbReference>
<dbReference type="InterPro" id="IPR020084">
    <property type="entry name" value="NUDIX_hydrolase_CS"/>
</dbReference>
<dbReference type="Gene3D" id="3.90.79.10">
    <property type="entry name" value="Nucleoside Triphosphate Pyrophosphohydrolase"/>
    <property type="match status" value="1"/>
</dbReference>
<dbReference type="InterPro" id="IPR020476">
    <property type="entry name" value="Nudix_hydrolase"/>
</dbReference>
<evidence type="ECO:0000256" key="1">
    <source>
        <dbReference type="ARBA" id="ARBA00022801"/>
    </source>
</evidence>
<reference evidence="3 4" key="1">
    <citation type="submission" date="2017-01" db="EMBL/GenBank/DDBJ databases">
        <title>Bacillus phylogenomics.</title>
        <authorList>
            <person name="Dunlap C."/>
        </authorList>
    </citation>
    <scope>NUCLEOTIDE SEQUENCE [LARGE SCALE GENOMIC DNA]</scope>
    <source>
        <strain evidence="3 4">NRRL B-41282</strain>
    </source>
</reference>
<dbReference type="NCBIfam" id="TIGR01549">
    <property type="entry name" value="HAD-SF-IA-v1"/>
    <property type="match status" value="1"/>
</dbReference>
<dbReference type="OrthoDB" id="9787476at2"/>
<dbReference type="RefSeq" id="WP_076762666.1">
    <property type="nucleotide sequence ID" value="NZ_JARMMK010000008.1"/>
</dbReference>
<dbReference type="PRINTS" id="PR00502">
    <property type="entry name" value="NUDIXFAMILY"/>
</dbReference>
<proteinExistence type="predicted"/>
<dbReference type="InterPro" id="IPR006357">
    <property type="entry name" value="HAD-SF_hydro_IIA"/>
</dbReference>
<dbReference type="InterPro" id="IPR023214">
    <property type="entry name" value="HAD_sf"/>
</dbReference>
<dbReference type="Pfam" id="PF13242">
    <property type="entry name" value="Hydrolase_like"/>
    <property type="match status" value="1"/>
</dbReference>
<dbReference type="Pfam" id="PF13344">
    <property type="entry name" value="Hydrolase_6"/>
    <property type="match status" value="1"/>
</dbReference>
<evidence type="ECO:0000313" key="4">
    <source>
        <dbReference type="Proteomes" id="UP000187367"/>
    </source>
</evidence>
<dbReference type="InterPro" id="IPR015797">
    <property type="entry name" value="NUDIX_hydrolase-like_dom_sf"/>
</dbReference>
<dbReference type="Pfam" id="PF00293">
    <property type="entry name" value="NUDIX"/>
    <property type="match status" value="1"/>
</dbReference>
<dbReference type="PANTHER" id="PTHR19288:SF46">
    <property type="entry name" value="HALOACID DEHALOGENASE-LIKE HYDROLASE DOMAIN-CONTAINING PROTEIN 2"/>
    <property type="match status" value="1"/>
</dbReference>
<dbReference type="InterPro" id="IPR000086">
    <property type="entry name" value="NUDIX_hydrolase_dom"/>
</dbReference>
<keyword evidence="1" id="KW-0378">Hydrolase</keyword>
<dbReference type="SFLD" id="SFLDS00003">
    <property type="entry name" value="Haloacid_Dehalogenase"/>
    <property type="match status" value="1"/>
</dbReference>
<dbReference type="Proteomes" id="UP000187367">
    <property type="component" value="Unassembled WGS sequence"/>
</dbReference>
<dbReference type="AlphaFoldDB" id="A0A1R1RMT5"/>
<dbReference type="SUPFAM" id="SSF55811">
    <property type="entry name" value="Nudix"/>
    <property type="match status" value="1"/>
</dbReference>
<name>A0A1R1RMT5_9BACI</name>
<sequence length="411" mass="45866">MIYKEYDVFLFDLDGVIYIGDKALPEAVSSLKRLREEKKSIRFLTNDPCVTRETIVKRLHKLGFSASIDEVITSGWATADYLVKAGIKKAYILGNDQLKSEIRKAGIDLEEDLAEAVVIGWDNNITFQDIHKAVNLIRCGASFIATNGDKTFPTAKGPAPATGAIVEAVKTGADKEPIIIGKPESSIFEKVLESFEDKERCVMIGDTPETDIIGANRMGIASILVSDQNTLFPVEHDFRNPDVVIRDLKYLFDSEIKIEVREKPDYQWTEQVKAGVAGIIIKESSSVLLMKRADNGQWGIPSGHVEPGESVEQAIIREIKEETGLTVKVSKMIGVYSDPSSQTFIYPDGRVSHFITNCFQCEVIGGTLKKSTEEALEIRYFNIHELPENLLPMHPRWLEDALAQKDLAFIR</sequence>
<organism evidence="3 4">
    <name type="scientific">Bacillus swezeyi</name>
    <dbReference type="NCBI Taxonomy" id="1925020"/>
    <lineage>
        <taxon>Bacteria</taxon>
        <taxon>Bacillati</taxon>
        <taxon>Bacillota</taxon>
        <taxon>Bacilli</taxon>
        <taxon>Bacillales</taxon>
        <taxon>Bacillaceae</taxon>
        <taxon>Bacillus</taxon>
    </lineage>
</organism>
<dbReference type="GO" id="GO:0005737">
    <property type="term" value="C:cytoplasm"/>
    <property type="evidence" value="ECO:0007669"/>
    <property type="project" value="TreeGrafter"/>
</dbReference>
<feature type="domain" description="Nudix hydrolase" evidence="2">
    <location>
        <begin position="271"/>
        <end position="404"/>
    </location>
</feature>
<dbReference type="InterPro" id="IPR036412">
    <property type="entry name" value="HAD-like_sf"/>
</dbReference>
<accession>A0A1R1QSB9</accession>
<dbReference type="PROSITE" id="PS51462">
    <property type="entry name" value="NUDIX"/>
    <property type="match status" value="1"/>
</dbReference>
<dbReference type="EMBL" id="MTJL01000010">
    <property type="protein sequence ID" value="OMI07534.1"/>
    <property type="molecule type" value="Genomic_DNA"/>
</dbReference>
<dbReference type="Gene3D" id="3.40.50.1000">
    <property type="entry name" value="HAD superfamily/HAD-like"/>
    <property type="match status" value="2"/>
</dbReference>
<dbReference type="PANTHER" id="PTHR19288">
    <property type="entry name" value="4-NITROPHENYLPHOSPHATASE-RELATED"/>
    <property type="match status" value="1"/>
</dbReference>
<dbReference type="NCBIfam" id="TIGR01460">
    <property type="entry name" value="HAD-SF-IIA"/>
    <property type="match status" value="1"/>
</dbReference>
<dbReference type="SUPFAM" id="SSF56784">
    <property type="entry name" value="HAD-like"/>
    <property type="match status" value="1"/>
</dbReference>
<gene>
    <name evidence="3" type="ORF">BW143_06470</name>
</gene>
<keyword evidence="4" id="KW-1185">Reference proteome</keyword>
<dbReference type="SFLD" id="SFLDG01129">
    <property type="entry name" value="C1.5:_HAD__Beta-PGM__Phosphata"/>
    <property type="match status" value="1"/>
</dbReference>
<dbReference type="InterPro" id="IPR006439">
    <property type="entry name" value="HAD-SF_hydro_IA"/>
</dbReference>